<dbReference type="PANTHER" id="PTHR12378">
    <property type="entry name" value="DESUMOYLATING ISOPEPTIDASE"/>
    <property type="match status" value="1"/>
</dbReference>
<dbReference type="GO" id="GO:0101005">
    <property type="term" value="F:deubiquitinase activity"/>
    <property type="evidence" value="ECO:0007669"/>
    <property type="project" value="TreeGrafter"/>
</dbReference>
<keyword evidence="3" id="KW-0378">Hydrolase</keyword>
<dbReference type="EMBL" id="HBGF01034821">
    <property type="protein sequence ID" value="CAD9132673.1"/>
    <property type="molecule type" value="Transcribed_RNA"/>
</dbReference>
<accession>A0A7S1QEH9</accession>
<dbReference type="GO" id="GO:0006508">
    <property type="term" value="P:proteolysis"/>
    <property type="evidence" value="ECO:0007669"/>
    <property type="project" value="UniProtKB-KW"/>
</dbReference>
<reference evidence="5" key="1">
    <citation type="submission" date="2021-01" db="EMBL/GenBank/DDBJ databases">
        <authorList>
            <person name="Corre E."/>
            <person name="Pelletier E."/>
            <person name="Niang G."/>
            <person name="Scheremetjew M."/>
            <person name="Finn R."/>
            <person name="Kale V."/>
            <person name="Holt S."/>
            <person name="Cochrane G."/>
            <person name="Meng A."/>
            <person name="Brown T."/>
            <person name="Cohen L."/>
        </authorList>
    </citation>
    <scope>NUCLEOTIDE SEQUENCE</scope>
    <source>
        <strain evidence="5">CCAP 1951/1</strain>
    </source>
</reference>
<feature type="domain" description="PPPDE" evidence="4">
    <location>
        <begin position="28"/>
        <end position="181"/>
    </location>
</feature>
<evidence type="ECO:0000256" key="1">
    <source>
        <dbReference type="ARBA" id="ARBA00008140"/>
    </source>
</evidence>
<protein>
    <recommendedName>
        <fullName evidence="4">PPPDE domain-containing protein</fullName>
    </recommendedName>
</protein>
<keyword evidence="2" id="KW-0645">Protease</keyword>
<gene>
    <name evidence="5" type="ORF">NDES1114_LOCUS23351</name>
</gene>
<dbReference type="InterPro" id="IPR008580">
    <property type="entry name" value="PPPDE_dom"/>
</dbReference>
<sequence>MYTADSVAGSNARFREYVTNVFEDVPHNTVVLNIYDITWGNTILGPLGLGVHHTGVEVYGREYSFGRSTSGTGIFEVTPKKCSPHTFRESIVLGQTKMAPEAVRALVRTSAGDWIGTRYHIARNNCNIFSGFFANELLSADGPAMTEHPPLAVHQVFDGPRGLCAVLPAWVNRLADVGVRWAPSISDRVEAMDRDAR</sequence>
<organism evidence="5">
    <name type="scientific">Neobodo designis</name>
    <name type="common">Flagellated protozoan</name>
    <name type="synonym">Bodo designis</name>
    <dbReference type="NCBI Taxonomy" id="312471"/>
    <lineage>
        <taxon>Eukaryota</taxon>
        <taxon>Discoba</taxon>
        <taxon>Euglenozoa</taxon>
        <taxon>Kinetoplastea</taxon>
        <taxon>Metakinetoplastina</taxon>
        <taxon>Neobodonida</taxon>
        <taxon>Neobodo</taxon>
    </lineage>
</organism>
<comment type="similarity">
    <text evidence="1">Belongs to the DeSI family.</text>
</comment>
<dbReference type="AlphaFoldDB" id="A0A7S1QEH9"/>
<dbReference type="PANTHER" id="PTHR12378:SF80">
    <property type="entry name" value="IP06716P-RELATED"/>
    <property type="match status" value="1"/>
</dbReference>
<evidence type="ECO:0000259" key="4">
    <source>
        <dbReference type="PROSITE" id="PS51858"/>
    </source>
</evidence>
<evidence type="ECO:0000256" key="3">
    <source>
        <dbReference type="ARBA" id="ARBA00022801"/>
    </source>
</evidence>
<dbReference type="Gene3D" id="3.90.1720.30">
    <property type="entry name" value="PPPDE domains"/>
    <property type="match status" value="1"/>
</dbReference>
<proteinExistence type="inferred from homology"/>
<dbReference type="SMART" id="SM01179">
    <property type="entry name" value="DUF862"/>
    <property type="match status" value="1"/>
</dbReference>
<evidence type="ECO:0000256" key="2">
    <source>
        <dbReference type="ARBA" id="ARBA00022670"/>
    </source>
</evidence>
<dbReference type="Pfam" id="PF05903">
    <property type="entry name" value="Peptidase_C97"/>
    <property type="match status" value="1"/>
</dbReference>
<dbReference type="GO" id="GO:0016579">
    <property type="term" value="P:protein deubiquitination"/>
    <property type="evidence" value="ECO:0007669"/>
    <property type="project" value="TreeGrafter"/>
</dbReference>
<dbReference type="InterPro" id="IPR042266">
    <property type="entry name" value="PPPDE_sf"/>
</dbReference>
<dbReference type="PROSITE" id="PS51858">
    <property type="entry name" value="PPPDE"/>
    <property type="match status" value="1"/>
</dbReference>
<name>A0A7S1QEH9_NEODS</name>
<evidence type="ECO:0000313" key="5">
    <source>
        <dbReference type="EMBL" id="CAD9132673.1"/>
    </source>
</evidence>